<name>A0A1H3BY39_ALLWA</name>
<reference evidence="2" key="1">
    <citation type="submission" date="2016-10" db="EMBL/GenBank/DDBJ databases">
        <authorList>
            <person name="Varghese N."/>
            <person name="Submissions S."/>
        </authorList>
    </citation>
    <scope>NUCLEOTIDE SEQUENCE [LARGE SCALE GENOMIC DNA]</scope>
    <source>
        <strain evidence="2">DSM 173</strain>
    </source>
</reference>
<evidence type="ECO:0000313" key="2">
    <source>
        <dbReference type="Proteomes" id="UP000198672"/>
    </source>
</evidence>
<gene>
    <name evidence="1" type="ORF">SAMN05421644_10446</name>
</gene>
<organism evidence="1 2">
    <name type="scientific">Allochromatium warmingii</name>
    <name type="common">Chromatium warmingii</name>
    <dbReference type="NCBI Taxonomy" id="61595"/>
    <lineage>
        <taxon>Bacteria</taxon>
        <taxon>Pseudomonadati</taxon>
        <taxon>Pseudomonadota</taxon>
        <taxon>Gammaproteobacteria</taxon>
        <taxon>Chromatiales</taxon>
        <taxon>Chromatiaceae</taxon>
        <taxon>Allochromatium</taxon>
    </lineage>
</organism>
<dbReference type="RefSeq" id="WP_091331977.1">
    <property type="nucleotide sequence ID" value="NZ_FNOW01000004.1"/>
</dbReference>
<proteinExistence type="predicted"/>
<accession>A0A1H3BY39</accession>
<dbReference type="Proteomes" id="UP000198672">
    <property type="component" value="Unassembled WGS sequence"/>
</dbReference>
<dbReference type="AlphaFoldDB" id="A0A1H3BY39"/>
<keyword evidence="2" id="KW-1185">Reference proteome</keyword>
<sequence>MEPPPSLIARLPHQNLAPIDSVSRPLQPARAMALYIDGDNQSPAIAGDLLASVRDDWGLDASQVVLAGNDHGHALERWAAALSEVIAADAILTLRVPRTPDAADLALILELGAGMERHQRGPDLVVVVSRDELLIHAAEAVRRRGCRVWVAYAQSEIPPARTTLPTLLLPAVNPGHTHTKPASASDKPATPTVMAVPVPESIEAAISSELAALAHAELLAQVRARCRKQPGGGYLTNELGQVLHNLGLTSKAERDRFLKAIPNLRETGSGSAKQLLF</sequence>
<dbReference type="EMBL" id="FNOW01000004">
    <property type="protein sequence ID" value="SDX46675.1"/>
    <property type="molecule type" value="Genomic_DNA"/>
</dbReference>
<dbReference type="STRING" id="61595.SAMN05421644_10446"/>
<protein>
    <submittedName>
        <fullName evidence="1">NYN domain-containing protein</fullName>
    </submittedName>
</protein>
<evidence type="ECO:0000313" key="1">
    <source>
        <dbReference type="EMBL" id="SDX46675.1"/>
    </source>
</evidence>